<keyword evidence="11" id="KW-1185">Reference proteome</keyword>
<dbReference type="PROSITE" id="PS50088">
    <property type="entry name" value="ANK_REPEAT"/>
    <property type="match status" value="2"/>
</dbReference>
<dbReference type="SMART" id="SM00248">
    <property type="entry name" value="ANK"/>
    <property type="match status" value="2"/>
</dbReference>
<dbReference type="PROSITE" id="PS50297">
    <property type="entry name" value="ANK_REP_REGION"/>
    <property type="match status" value="2"/>
</dbReference>
<dbReference type="InterPro" id="IPR018494">
    <property type="entry name" value="Oxysterol-bd_CS"/>
</dbReference>
<comment type="caution">
    <text evidence="10">The sequence shown here is derived from an EMBL/GenBank/DDBJ whole genome shotgun (WGS) entry which is preliminary data.</text>
</comment>
<gene>
    <name evidence="10" type="ORF">FSP39_023560</name>
</gene>
<reference evidence="10" key="1">
    <citation type="submission" date="2019-08" db="EMBL/GenBank/DDBJ databases">
        <title>The improved chromosome-level genome for the pearl oyster Pinctada fucata martensii using PacBio sequencing and Hi-C.</title>
        <authorList>
            <person name="Zheng Z."/>
        </authorList>
    </citation>
    <scope>NUCLEOTIDE SEQUENCE</scope>
    <source>
        <strain evidence="10">ZZ-2019</strain>
        <tissue evidence="10">Adductor muscle</tissue>
    </source>
</reference>
<accession>A0AA89BP77</accession>
<dbReference type="AlphaFoldDB" id="A0AA89BP77"/>
<dbReference type="EMBL" id="VSWD01000011">
    <property type="protein sequence ID" value="KAK3088768.1"/>
    <property type="molecule type" value="Genomic_DNA"/>
</dbReference>
<dbReference type="Gene3D" id="1.25.40.20">
    <property type="entry name" value="Ankyrin repeat-containing domain"/>
    <property type="match status" value="3"/>
</dbReference>
<feature type="repeat" description="ANK" evidence="4">
    <location>
        <begin position="61"/>
        <end position="101"/>
    </location>
</feature>
<dbReference type="PANTHER" id="PTHR10972">
    <property type="entry name" value="OXYSTEROL-BINDING PROTEIN-RELATED"/>
    <property type="match status" value="1"/>
</dbReference>
<feature type="coiled-coil region" evidence="7">
    <location>
        <begin position="879"/>
        <end position="906"/>
    </location>
</feature>
<feature type="repeat" description="ANK" evidence="4">
    <location>
        <begin position="164"/>
        <end position="196"/>
    </location>
</feature>
<evidence type="ECO:0000256" key="3">
    <source>
        <dbReference type="ARBA" id="ARBA00023121"/>
    </source>
</evidence>
<dbReference type="GO" id="GO:0006869">
    <property type="term" value="P:lipid transport"/>
    <property type="evidence" value="ECO:0007669"/>
    <property type="project" value="UniProtKB-KW"/>
</dbReference>
<dbReference type="PANTHER" id="PTHR10972:SF209">
    <property type="entry name" value="OXYSTEROL-BINDING PROTEIN"/>
    <property type="match status" value="1"/>
</dbReference>
<keyword evidence="2 6" id="KW-0445">Lipid transport</keyword>
<dbReference type="Gene3D" id="2.40.160.120">
    <property type="match status" value="1"/>
</dbReference>
<dbReference type="InterPro" id="IPR037239">
    <property type="entry name" value="OSBP_sf"/>
</dbReference>
<dbReference type="Pfam" id="PF00169">
    <property type="entry name" value="PH"/>
    <property type="match status" value="1"/>
</dbReference>
<dbReference type="InterPro" id="IPR001849">
    <property type="entry name" value="PH_domain"/>
</dbReference>
<dbReference type="Pfam" id="PF12796">
    <property type="entry name" value="Ank_2"/>
    <property type="match status" value="2"/>
</dbReference>
<comment type="similarity">
    <text evidence="5">Belongs to the OSBP family.</text>
</comment>
<evidence type="ECO:0000256" key="7">
    <source>
        <dbReference type="SAM" id="Coils"/>
    </source>
</evidence>
<dbReference type="Gene3D" id="3.30.70.3490">
    <property type="match status" value="1"/>
</dbReference>
<evidence type="ECO:0000256" key="2">
    <source>
        <dbReference type="ARBA" id="ARBA00023055"/>
    </source>
</evidence>
<name>A0AA89BP77_PINIB</name>
<feature type="region of interest" description="Disordered" evidence="8">
    <location>
        <begin position="786"/>
        <end position="807"/>
    </location>
</feature>
<feature type="domain" description="PH" evidence="9">
    <location>
        <begin position="226"/>
        <end position="337"/>
    </location>
</feature>
<dbReference type="Pfam" id="PF01237">
    <property type="entry name" value="Oxysterol_BP"/>
    <property type="match status" value="1"/>
</dbReference>
<dbReference type="SMART" id="SM00233">
    <property type="entry name" value="PH"/>
    <property type="match status" value="1"/>
</dbReference>
<protein>
    <recommendedName>
        <fullName evidence="6">Oxysterol-binding protein</fullName>
    </recommendedName>
</protein>
<dbReference type="FunFam" id="3.30.70.3490:FF:000015">
    <property type="entry name" value="Oxysterol-binding protein"/>
    <property type="match status" value="1"/>
</dbReference>
<dbReference type="PROSITE" id="PS50003">
    <property type="entry name" value="PH_DOMAIN"/>
    <property type="match status" value="1"/>
</dbReference>
<dbReference type="GO" id="GO:0005886">
    <property type="term" value="C:plasma membrane"/>
    <property type="evidence" value="ECO:0007669"/>
    <property type="project" value="TreeGrafter"/>
</dbReference>
<dbReference type="FunFam" id="2.40.160.120:FF:000005">
    <property type="entry name" value="Oxysterol-binding protein"/>
    <property type="match status" value="1"/>
</dbReference>
<keyword evidence="3" id="KW-0446">Lipid-binding</keyword>
<evidence type="ECO:0000256" key="5">
    <source>
        <dbReference type="RuleBase" id="RU003844"/>
    </source>
</evidence>
<dbReference type="InterPro" id="IPR011993">
    <property type="entry name" value="PH-like_dom_sf"/>
</dbReference>
<sequence>MEDNSASDGEDSDAENLTIEEKWLQASRNGKEDIIVEMLQQRKNGDISLDVNCTGQQKSNRGWSALHLAAYFGHLNIVQLLLQEVVRALIDFNADVSIVNSEGQTPKSSTQSKEIKELLEAAENHESIRRHEDFLSSVRLGDVSNVQEMLKSTKMPNLNKTDQFGNTALHIAAQANQKEMAVLLLQSGVCATKKNYKEQTAVDFARTNEMKMILGVRPVTEFTRHPHRFEGILSKVVDTFIAQLKSRFMGFRPVWVVLERGVLSYFRNRGDASTGSKKKGMKYLDEASIFIPERSTKNEKDFVVHYSDGTTHTFRVDETDAPISRQRWINSLKEHISYSTHYTHSGAESMEDKDEVSIGNLRDALKTAQANQKLLERQASDLTTTVESLQSQDSVKQASTYPSILSKVDDVLTLSKDTCTSLSVCLNLFSQQDESRSLQLKEEMEKSRVLQEALHALATEHHELERSISTGGKKSPPRIYDTDDDEFYECADEDDNDIYFNGGDGKMIFLILSISKTRVTSHLRRYYLTSKLPVPMFDRNAFSVWTILKQCIGKELSKITMPVVFNEPLDFLQRIAEYMEYASLLRKACSCQDPVERLKFVSAFAVSAISSNWERIGKPFNPLLGATFELNRSELGFKYVAEQVSHHPPVSAFHVESQDFKFHGSIHPKLKFWGKSVEIHPKGNITLEFPKLGECYTWSNVNCCVHNVIVGKIWIESYGVMEIINHKTRHKAVLNFKQGGWFGKELHKVEGFIYNPNNEKCKALYGSWLQDMYAVEPDVYENFMSNSHSGHSTSHHSKTNGASSLSEDVPRKFSNYDLHIPGQEKVWEITPRPEFSEKYFSFTSFAMALNELTEDCAGKIPPTDARFRPDIRLLEQGNIEAAAAEKNRLEEKQRQARKDRKKKKEEWTPVWFSHEVNPVTREKDWIFKGDYWNREWEKCPDIF</sequence>
<evidence type="ECO:0000259" key="9">
    <source>
        <dbReference type="PROSITE" id="PS50003"/>
    </source>
</evidence>
<dbReference type="GO" id="GO:0032934">
    <property type="term" value="F:sterol binding"/>
    <property type="evidence" value="ECO:0007669"/>
    <property type="project" value="TreeGrafter"/>
</dbReference>
<dbReference type="InterPro" id="IPR002110">
    <property type="entry name" value="Ankyrin_rpt"/>
</dbReference>
<dbReference type="InterPro" id="IPR036770">
    <property type="entry name" value="Ankyrin_rpt-contain_sf"/>
</dbReference>
<feature type="coiled-coil region" evidence="7">
    <location>
        <begin position="358"/>
        <end position="392"/>
    </location>
</feature>
<keyword evidence="1 6" id="KW-0813">Transport</keyword>
<proteinExistence type="inferred from homology"/>
<dbReference type="GO" id="GO:0097038">
    <property type="term" value="C:perinuclear endoplasmic reticulum"/>
    <property type="evidence" value="ECO:0007669"/>
    <property type="project" value="TreeGrafter"/>
</dbReference>
<dbReference type="SUPFAM" id="SSF50729">
    <property type="entry name" value="PH domain-like"/>
    <property type="match status" value="1"/>
</dbReference>
<evidence type="ECO:0000256" key="6">
    <source>
        <dbReference type="RuleBase" id="RU003845"/>
    </source>
</evidence>
<evidence type="ECO:0000256" key="4">
    <source>
        <dbReference type="PROSITE-ProRule" id="PRU00023"/>
    </source>
</evidence>
<evidence type="ECO:0000256" key="8">
    <source>
        <dbReference type="SAM" id="MobiDB-lite"/>
    </source>
</evidence>
<dbReference type="Proteomes" id="UP001186944">
    <property type="component" value="Unassembled WGS sequence"/>
</dbReference>
<evidence type="ECO:0000256" key="1">
    <source>
        <dbReference type="ARBA" id="ARBA00022448"/>
    </source>
</evidence>
<organism evidence="10 11">
    <name type="scientific">Pinctada imbricata</name>
    <name type="common">Atlantic pearl-oyster</name>
    <name type="synonym">Pinctada martensii</name>
    <dbReference type="NCBI Taxonomy" id="66713"/>
    <lineage>
        <taxon>Eukaryota</taxon>
        <taxon>Metazoa</taxon>
        <taxon>Spiralia</taxon>
        <taxon>Lophotrochozoa</taxon>
        <taxon>Mollusca</taxon>
        <taxon>Bivalvia</taxon>
        <taxon>Autobranchia</taxon>
        <taxon>Pteriomorphia</taxon>
        <taxon>Pterioida</taxon>
        <taxon>Pterioidea</taxon>
        <taxon>Pteriidae</taxon>
        <taxon>Pinctada</taxon>
    </lineage>
</organism>
<dbReference type="PROSITE" id="PS01013">
    <property type="entry name" value="OSBP"/>
    <property type="match status" value="1"/>
</dbReference>
<dbReference type="SUPFAM" id="SSF144000">
    <property type="entry name" value="Oxysterol-binding protein-like"/>
    <property type="match status" value="1"/>
</dbReference>
<evidence type="ECO:0000313" key="11">
    <source>
        <dbReference type="Proteomes" id="UP001186944"/>
    </source>
</evidence>
<dbReference type="GO" id="GO:0005829">
    <property type="term" value="C:cytosol"/>
    <property type="evidence" value="ECO:0007669"/>
    <property type="project" value="TreeGrafter"/>
</dbReference>
<keyword evidence="7" id="KW-0175">Coiled coil</keyword>
<keyword evidence="4" id="KW-0040">ANK repeat</keyword>
<dbReference type="Gene3D" id="2.30.29.30">
    <property type="entry name" value="Pleckstrin-homology domain (PH domain)/Phosphotyrosine-binding domain (PTB)"/>
    <property type="match status" value="1"/>
</dbReference>
<dbReference type="SUPFAM" id="SSF48403">
    <property type="entry name" value="Ankyrin repeat"/>
    <property type="match status" value="1"/>
</dbReference>
<evidence type="ECO:0000313" key="10">
    <source>
        <dbReference type="EMBL" id="KAK3088768.1"/>
    </source>
</evidence>
<dbReference type="InterPro" id="IPR000648">
    <property type="entry name" value="Oxysterol-bd"/>
</dbReference>